<dbReference type="Gene3D" id="3.60.15.10">
    <property type="entry name" value="Ribonuclease Z/Hydroxyacylglutathione hydrolase-like"/>
    <property type="match status" value="1"/>
</dbReference>
<sequence length="301" mass="32450">MSAIRVGAALVHAILEQDSMAYPLEYFFEGWDAALIAGHRALLVPDHIDPEARAALFSHHAWLVEIGPYKVLIDPCVGNGRDRAAIPGYHQLDTPWLDRLSATGVTPDDIDFVLCTHLHADHCGWNTRAVDGRFVPTFPNARYIFSRAERDFWARELTGDLPAEVAYNRGVYTDSVLPVIEAGLAWVVEGRETFADAFTLMPAPGHTIGQIAVRLDAGGDGALFIGDVVHSPIQILDPDINTAGNHDPVAAVASRRALLQLAADRNLVVAPGHFRGAKACRVQASGAGYAITWCDGSTASA</sequence>
<reference evidence="6" key="1">
    <citation type="submission" date="2023-07" db="EMBL/GenBank/DDBJ databases">
        <authorList>
            <person name="Kim M.K."/>
        </authorList>
    </citation>
    <scope>NUCLEOTIDE SEQUENCE</scope>
    <source>
        <strain evidence="6">CA1-15</strain>
    </source>
</reference>
<dbReference type="RefSeq" id="WP_304560701.1">
    <property type="nucleotide sequence ID" value="NZ_JAUQSZ010000004.1"/>
</dbReference>
<dbReference type="EMBL" id="JAUQSZ010000004">
    <property type="protein sequence ID" value="MDO7842234.1"/>
    <property type="molecule type" value="Genomic_DNA"/>
</dbReference>
<dbReference type="PANTHER" id="PTHR42978:SF6">
    <property type="entry name" value="QUORUM-QUENCHING LACTONASE YTNP-RELATED"/>
    <property type="match status" value="1"/>
</dbReference>
<dbReference type="PANTHER" id="PTHR42978">
    <property type="entry name" value="QUORUM-QUENCHING LACTONASE YTNP-RELATED-RELATED"/>
    <property type="match status" value="1"/>
</dbReference>
<dbReference type="InterPro" id="IPR036866">
    <property type="entry name" value="RibonucZ/Hydroxyglut_hydro"/>
</dbReference>
<evidence type="ECO:0000256" key="4">
    <source>
        <dbReference type="ARBA" id="ARBA00022833"/>
    </source>
</evidence>
<dbReference type="SUPFAM" id="SSF56281">
    <property type="entry name" value="Metallo-hydrolase/oxidoreductase"/>
    <property type="match status" value="1"/>
</dbReference>
<gene>
    <name evidence="6" type="ORF">Q5H94_07840</name>
</gene>
<accession>A0ABT8ZXD9</accession>
<dbReference type="CDD" id="cd16277">
    <property type="entry name" value="metallo-hydrolase-like_MBL-fold"/>
    <property type="match status" value="1"/>
</dbReference>
<name>A0ABT8ZXD9_9SPHN</name>
<evidence type="ECO:0000256" key="1">
    <source>
        <dbReference type="ARBA" id="ARBA00007749"/>
    </source>
</evidence>
<dbReference type="SMART" id="SM00849">
    <property type="entry name" value="Lactamase_B"/>
    <property type="match status" value="1"/>
</dbReference>
<dbReference type="Pfam" id="PF00753">
    <property type="entry name" value="Lactamase_B"/>
    <property type="match status" value="1"/>
</dbReference>
<comment type="caution">
    <text evidence="6">The sequence shown here is derived from an EMBL/GenBank/DDBJ whole genome shotgun (WGS) entry which is preliminary data.</text>
</comment>
<dbReference type="InterPro" id="IPR001279">
    <property type="entry name" value="Metallo-B-lactamas"/>
</dbReference>
<evidence type="ECO:0000256" key="3">
    <source>
        <dbReference type="ARBA" id="ARBA00022801"/>
    </source>
</evidence>
<keyword evidence="2" id="KW-0479">Metal-binding</keyword>
<keyword evidence="7" id="KW-1185">Reference proteome</keyword>
<feature type="domain" description="Metallo-beta-lactamase" evidence="5">
    <location>
        <begin position="58"/>
        <end position="273"/>
    </location>
</feature>
<evidence type="ECO:0000256" key="2">
    <source>
        <dbReference type="ARBA" id="ARBA00022723"/>
    </source>
</evidence>
<organism evidence="6 7">
    <name type="scientific">Sphingomonas immobilis</name>
    <dbReference type="NCBI Taxonomy" id="3063997"/>
    <lineage>
        <taxon>Bacteria</taxon>
        <taxon>Pseudomonadati</taxon>
        <taxon>Pseudomonadota</taxon>
        <taxon>Alphaproteobacteria</taxon>
        <taxon>Sphingomonadales</taxon>
        <taxon>Sphingomonadaceae</taxon>
        <taxon>Sphingomonas</taxon>
    </lineage>
</organism>
<keyword evidence="3" id="KW-0378">Hydrolase</keyword>
<dbReference type="Proteomes" id="UP001176468">
    <property type="component" value="Unassembled WGS sequence"/>
</dbReference>
<evidence type="ECO:0000259" key="5">
    <source>
        <dbReference type="SMART" id="SM00849"/>
    </source>
</evidence>
<evidence type="ECO:0000313" key="7">
    <source>
        <dbReference type="Proteomes" id="UP001176468"/>
    </source>
</evidence>
<protein>
    <submittedName>
        <fullName evidence="6">MBL fold metallo-hydrolase</fullName>
    </submittedName>
</protein>
<comment type="similarity">
    <text evidence="1">Belongs to the metallo-beta-lactamase superfamily.</text>
</comment>
<dbReference type="InterPro" id="IPR051013">
    <property type="entry name" value="MBL_superfamily_lactonases"/>
</dbReference>
<evidence type="ECO:0000313" key="6">
    <source>
        <dbReference type="EMBL" id="MDO7842234.1"/>
    </source>
</evidence>
<keyword evidence="4" id="KW-0862">Zinc</keyword>
<proteinExistence type="inferred from homology"/>